<dbReference type="AlphaFoldDB" id="A0A916X945"/>
<organism evidence="6 7">
    <name type="scientific">Chelatococcus reniformis</name>
    <dbReference type="NCBI Taxonomy" id="1494448"/>
    <lineage>
        <taxon>Bacteria</taxon>
        <taxon>Pseudomonadati</taxon>
        <taxon>Pseudomonadota</taxon>
        <taxon>Alphaproteobacteria</taxon>
        <taxon>Hyphomicrobiales</taxon>
        <taxon>Chelatococcaceae</taxon>
        <taxon>Chelatococcus</taxon>
    </lineage>
</organism>
<protein>
    <recommendedName>
        <fullName evidence="5">ABC transporter domain-containing protein</fullName>
    </recommendedName>
</protein>
<dbReference type="PROSITE" id="PS00211">
    <property type="entry name" value="ABC_TRANSPORTER_1"/>
    <property type="match status" value="1"/>
</dbReference>
<dbReference type="RefSeq" id="WP_188608126.1">
    <property type="nucleotide sequence ID" value="NZ_BMGG01000002.1"/>
</dbReference>
<sequence length="271" mass="28904">MAAKLLELGAVSKVFDFGGGARLTAVDAVSLDVMPGEIVGIVGESGSGKSTLARIAARLMPQSSGNVIFRGEDVSGLTGVRFSRQPARRRMQMVFQDPLASLNPRFTAFAAIADPVRQLGTADERGNTRALVERAAQRAGLPPALLASYPHQLSGGQRARVDIARAIVLEPELLILDEPTSALDASLQAHVVQTLMQLRQTMGMTYIFVSHDLNLVRLMSDRILVMLKGKVVESGATAAVFGDPQHAYTRKLIAAIPVLGRRRAAAGGLRT</sequence>
<dbReference type="Pfam" id="PF00005">
    <property type="entry name" value="ABC_tran"/>
    <property type="match status" value="1"/>
</dbReference>
<evidence type="ECO:0000256" key="4">
    <source>
        <dbReference type="ARBA" id="ARBA00022840"/>
    </source>
</evidence>
<keyword evidence="7" id="KW-1185">Reference proteome</keyword>
<evidence type="ECO:0000313" key="7">
    <source>
        <dbReference type="Proteomes" id="UP000637002"/>
    </source>
</evidence>
<reference evidence="6" key="2">
    <citation type="submission" date="2020-09" db="EMBL/GenBank/DDBJ databases">
        <authorList>
            <person name="Sun Q."/>
            <person name="Zhou Y."/>
        </authorList>
    </citation>
    <scope>NUCLEOTIDE SEQUENCE</scope>
    <source>
        <strain evidence="6">CGMCC 1.12919</strain>
    </source>
</reference>
<dbReference type="EMBL" id="BMGG01000002">
    <property type="protein sequence ID" value="GGC53627.1"/>
    <property type="molecule type" value="Genomic_DNA"/>
</dbReference>
<keyword evidence="2" id="KW-0813">Transport</keyword>
<dbReference type="GO" id="GO:0055085">
    <property type="term" value="P:transmembrane transport"/>
    <property type="evidence" value="ECO:0007669"/>
    <property type="project" value="UniProtKB-ARBA"/>
</dbReference>
<evidence type="ECO:0000313" key="6">
    <source>
        <dbReference type="EMBL" id="GGC53627.1"/>
    </source>
</evidence>
<gene>
    <name evidence="6" type="ORF">GCM10010994_10800</name>
</gene>
<dbReference type="PANTHER" id="PTHR43776">
    <property type="entry name" value="TRANSPORT ATP-BINDING PROTEIN"/>
    <property type="match status" value="1"/>
</dbReference>
<evidence type="ECO:0000256" key="2">
    <source>
        <dbReference type="ARBA" id="ARBA00022448"/>
    </source>
</evidence>
<proteinExistence type="inferred from homology"/>
<reference evidence="6" key="1">
    <citation type="journal article" date="2014" name="Int. J. Syst. Evol. Microbiol.">
        <title>Complete genome sequence of Corynebacterium casei LMG S-19264T (=DSM 44701T), isolated from a smear-ripened cheese.</title>
        <authorList>
            <consortium name="US DOE Joint Genome Institute (JGI-PGF)"/>
            <person name="Walter F."/>
            <person name="Albersmeier A."/>
            <person name="Kalinowski J."/>
            <person name="Ruckert C."/>
        </authorList>
    </citation>
    <scope>NUCLEOTIDE SEQUENCE</scope>
    <source>
        <strain evidence="6">CGMCC 1.12919</strain>
    </source>
</reference>
<dbReference type="InterPro" id="IPR027417">
    <property type="entry name" value="P-loop_NTPase"/>
</dbReference>
<keyword evidence="4" id="KW-0067">ATP-binding</keyword>
<dbReference type="InterPro" id="IPR017871">
    <property type="entry name" value="ABC_transporter-like_CS"/>
</dbReference>
<dbReference type="InterPro" id="IPR003439">
    <property type="entry name" value="ABC_transporter-like_ATP-bd"/>
</dbReference>
<dbReference type="SUPFAM" id="SSF52540">
    <property type="entry name" value="P-loop containing nucleoside triphosphate hydrolases"/>
    <property type="match status" value="1"/>
</dbReference>
<dbReference type="SMART" id="SM00382">
    <property type="entry name" value="AAA"/>
    <property type="match status" value="1"/>
</dbReference>
<evidence type="ECO:0000256" key="3">
    <source>
        <dbReference type="ARBA" id="ARBA00022741"/>
    </source>
</evidence>
<dbReference type="PANTHER" id="PTHR43776:SF7">
    <property type="entry name" value="D,D-DIPEPTIDE TRANSPORT ATP-BINDING PROTEIN DDPF-RELATED"/>
    <property type="match status" value="1"/>
</dbReference>
<dbReference type="Proteomes" id="UP000637002">
    <property type="component" value="Unassembled WGS sequence"/>
</dbReference>
<comment type="caution">
    <text evidence="6">The sequence shown here is derived from an EMBL/GenBank/DDBJ whole genome shotgun (WGS) entry which is preliminary data.</text>
</comment>
<dbReference type="GO" id="GO:0005524">
    <property type="term" value="F:ATP binding"/>
    <property type="evidence" value="ECO:0007669"/>
    <property type="project" value="UniProtKB-KW"/>
</dbReference>
<evidence type="ECO:0000256" key="1">
    <source>
        <dbReference type="ARBA" id="ARBA00005417"/>
    </source>
</evidence>
<dbReference type="CDD" id="cd03257">
    <property type="entry name" value="ABC_NikE_OppD_transporters"/>
    <property type="match status" value="1"/>
</dbReference>
<dbReference type="Gene3D" id="3.40.50.300">
    <property type="entry name" value="P-loop containing nucleotide triphosphate hydrolases"/>
    <property type="match status" value="1"/>
</dbReference>
<keyword evidence="3" id="KW-0547">Nucleotide-binding</keyword>
<evidence type="ECO:0000259" key="5">
    <source>
        <dbReference type="PROSITE" id="PS50893"/>
    </source>
</evidence>
<comment type="similarity">
    <text evidence="1">Belongs to the ABC transporter superfamily.</text>
</comment>
<dbReference type="InterPro" id="IPR050319">
    <property type="entry name" value="ABC_transp_ATP-bind"/>
</dbReference>
<name>A0A916X945_9HYPH</name>
<dbReference type="PROSITE" id="PS50893">
    <property type="entry name" value="ABC_TRANSPORTER_2"/>
    <property type="match status" value="1"/>
</dbReference>
<dbReference type="InterPro" id="IPR003593">
    <property type="entry name" value="AAA+_ATPase"/>
</dbReference>
<dbReference type="GO" id="GO:0016887">
    <property type="term" value="F:ATP hydrolysis activity"/>
    <property type="evidence" value="ECO:0007669"/>
    <property type="project" value="InterPro"/>
</dbReference>
<feature type="domain" description="ABC transporter" evidence="5">
    <location>
        <begin position="6"/>
        <end position="253"/>
    </location>
</feature>
<accession>A0A916X945</accession>